<name>A0A975ATI6_9GAMM</name>
<dbReference type="AlphaFoldDB" id="A0A975ATI6"/>
<sequence length="236" mass="25622">MGKLLRGLHKLGLVELDEGERPMDPGSVDDLAAPAEETAASTTPADTGPPDLPPFVPEVPSQVAENRAFEDIYGEHRIPPSPYSAEKLVKVLEGLRAMQPEMRRTAVMAIDSADDSWAVEDAVLDAQRKIKALEAAKQGLLQAAQVAASQAHSDLEAREKQQQETITHIRGQISELEAMLAREVEGAARDKAEIQAAKRATEEACLRERMRLDSQIDVLQEIPRTFGADSTPSASP</sequence>
<organism evidence="2 3">
    <name type="scientific">Agrilutibacter solisilvae</name>
    <dbReference type="NCBI Taxonomy" id="2763317"/>
    <lineage>
        <taxon>Bacteria</taxon>
        <taxon>Pseudomonadati</taxon>
        <taxon>Pseudomonadota</taxon>
        <taxon>Gammaproteobacteria</taxon>
        <taxon>Lysobacterales</taxon>
        <taxon>Lysobacteraceae</taxon>
        <taxon>Agrilutibacter</taxon>
    </lineage>
</organism>
<protein>
    <submittedName>
        <fullName evidence="2">Uncharacterized protein</fullName>
    </submittedName>
</protein>
<keyword evidence="3" id="KW-1185">Reference proteome</keyword>
<feature type="compositionally biased region" description="Low complexity" evidence="1">
    <location>
        <begin position="32"/>
        <end position="45"/>
    </location>
</feature>
<dbReference type="Proteomes" id="UP000639274">
    <property type="component" value="Chromosome"/>
</dbReference>
<dbReference type="EMBL" id="CP071518">
    <property type="protein sequence ID" value="QSX79867.1"/>
    <property type="molecule type" value="Genomic_DNA"/>
</dbReference>
<evidence type="ECO:0000313" key="3">
    <source>
        <dbReference type="Proteomes" id="UP000639274"/>
    </source>
</evidence>
<gene>
    <name evidence="2" type="ORF">I8J32_008600</name>
</gene>
<dbReference type="KEGG" id="lsf:I8J32_008600"/>
<evidence type="ECO:0000256" key="1">
    <source>
        <dbReference type="SAM" id="MobiDB-lite"/>
    </source>
</evidence>
<dbReference type="RefSeq" id="WP_200610840.1">
    <property type="nucleotide sequence ID" value="NZ_CP071518.1"/>
</dbReference>
<proteinExistence type="predicted"/>
<evidence type="ECO:0000313" key="2">
    <source>
        <dbReference type="EMBL" id="QSX79867.1"/>
    </source>
</evidence>
<accession>A0A975ATI6</accession>
<reference evidence="2 3" key="1">
    <citation type="submission" date="2021-03" db="EMBL/GenBank/DDBJ databases">
        <title>Lysobacter sp. nov. isolated from soil of gangwondo yeongwol, south Korea.</title>
        <authorList>
            <person name="Kim K.R."/>
            <person name="Kim K.H."/>
            <person name="Jeon C.O."/>
        </authorList>
    </citation>
    <scope>NUCLEOTIDE SEQUENCE [LARGE SCALE GENOMIC DNA]</scope>
    <source>
        <strain evidence="2 3">R19</strain>
    </source>
</reference>
<feature type="region of interest" description="Disordered" evidence="1">
    <location>
        <begin position="14"/>
        <end position="54"/>
    </location>
</feature>